<proteinExistence type="predicted"/>
<dbReference type="Proteomes" id="UP000255326">
    <property type="component" value="Unassembled WGS sequence"/>
</dbReference>
<comment type="caution">
    <text evidence="2">The sequence shown here is derived from an EMBL/GenBank/DDBJ whole genome shotgun (WGS) entry which is preliminary data.</text>
</comment>
<keyword evidence="3" id="KW-1185">Reference proteome</keyword>
<reference evidence="2 3" key="1">
    <citation type="submission" date="2018-07" db="EMBL/GenBank/DDBJ databases">
        <title>Genomic Encyclopedia of Type Strains, Phase IV (KMG-IV): sequencing the most valuable type-strain genomes for metagenomic binning, comparative biology and taxonomic classification.</title>
        <authorList>
            <person name="Goeker M."/>
        </authorList>
    </citation>
    <scope>NUCLEOTIDE SEQUENCE [LARGE SCALE GENOMIC DNA]</scope>
    <source>
        <strain evidence="2 3">DSM 25281</strain>
    </source>
</reference>
<dbReference type="AlphaFoldDB" id="A0A370G5V7"/>
<organism evidence="2 3">
    <name type="scientific">Falsibacillus pallidus</name>
    <dbReference type="NCBI Taxonomy" id="493781"/>
    <lineage>
        <taxon>Bacteria</taxon>
        <taxon>Bacillati</taxon>
        <taxon>Bacillota</taxon>
        <taxon>Bacilli</taxon>
        <taxon>Bacillales</taxon>
        <taxon>Bacillaceae</taxon>
        <taxon>Falsibacillus</taxon>
    </lineage>
</organism>
<accession>A0A370G5V7</accession>
<dbReference type="PANTHER" id="PTHR36437:SF2">
    <property type="entry name" value="GLYOXALASE_BLEOMYCIN RESISTANCE PROTEIN_DIOXYGENASE"/>
    <property type="match status" value="1"/>
</dbReference>
<dbReference type="InterPro" id="IPR004360">
    <property type="entry name" value="Glyas_Fos-R_dOase_dom"/>
</dbReference>
<sequence length="122" mass="13629">MIKVSQVCVISIYVPNLNEAIEFYTNVLGFEVNKQYGPSIASLVHGDLPIVLEESDSAVYDQNRRSTGIALGLKTDDIEQTVKSLKEKEVNFIIEEPTDCPPGKYISINDPFGNTIDYLQFI</sequence>
<dbReference type="InterPro" id="IPR029068">
    <property type="entry name" value="Glyas_Bleomycin-R_OHBP_Dase"/>
</dbReference>
<dbReference type="PROSITE" id="PS51819">
    <property type="entry name" value="VOC"/>
    <property type="match status" value="1"/>
</dbReference>
<keyword evidence="2" id="KW-0223">Dioxygenase</keyword>
<evidence type="ECO:0000313" key="3">
    <source>
        <dbReference type="Proteomes" id="UP000255326"/>
    </source>
</evidence>
<evidence type="ECO:0000259" key="1">
    <source>
        <dbReference type="PROSITE" id="PS51819"/>
    </source>
</evidence>
<keyword evidence="2" id="KW-0560">Oxidoreductase</keyword>
<dbReference type="SUPFAM" id="SSF54593">
    <property type="entry name" value="Glyoxalase/Bleomycin resistance protein/Dihydroxybiphenyl dioxygenase"/>
    <property type="match status" value="1"/>
</dbReference>
<dbReference type="Gene3D" id="3.10.180.10">
    <property type="entry name" value="2,3-Dihydroxybiphenyl 1,2-Dioxygenase, domain 1"/>
    <property type="match status" value="1"/>
</dbReference>
<gene>
    <name evidence="2" type="ORF">DFR59_11599</name>
</gene>
<dbReference type="PANTHER" id="PTHR36437">
    <property type="entry name" value="GLYOXALASE/BLEOMYCIN RESISTANCE PROTEIN/DIOXYGENASE"/>
    <property type="match status" value="1"/>
</dbReference>
<protein>
    <submittedName>
        <fullName evidence="2">Glyoxalase/bleomycin resistance protein/dioxygenase superfamily protein</fullName>
    </submittedName>
</protein>
<dbReference type="InterPro" id="IPR037523">
    <property type="entry name" value="VOC_core"/>
</dbReference>
<dbReference type="EMBL" id="QQAY01000015">
    <property type="protein sequence ID" value="RDI39192.1"/>
    <property type="molecule type" value="Genomic_DNA"/>
</dbReference>
<dbReference type="Pfam" id="PF00903">
    <property type="entry name" value="Glyoxalase"/>
    <property type="match status" value="1"/>
</dbReference>
<name>A0A370G5V7_9BACI</name>
<feature type="domain" description="VOC" evidence="1">
    <location>
        <begin position="6"/>
        <end position="121"/>
    </location>
</feature>
<evidence type="ECO:0000313" key="2">
    <source>
        <dbReference type="EMBL" id="RDI39192.1"/>
    </source>
</evidence>
<dbReference type="GO" id="GO:0051213">
    <property type="term" value="F:dioxygenase activity"/>
    <property type="evidence" value="ECO:0007669"/>
    <property type="project" value="UniProtKB-KW"/>
</dbReference>